<sequence>MEFVLAGTAASMAGAICNPLEVVKIRMQLQGELKAKGHYAVHYRNVFHAFHTIITKDGLLALQKGLVPFVFYQFAVNSTRLGLFQVMNDKGWTKNAAGQVHPLKTLVLATSSGALGGFICSPFYLVKTHLQSKANEISIAVGHQHQHNGMFHALTSIYREQGIKGLWRGTTSMIPRIAAASAGQLSSFEITHEYMKSKFPGQVWVPLCCSSFVAGLFITTLMAPFDLIATRFFNQGTDAKGKGLFYKNVFDCAAKVHRKEGFFAFFKGWSACYFRLGPYTMLVMVFWDRLKYQYKNLTDHRNPTVLMSKEAA</sequence>
<name>A0ABP1Q7J0_9HEXA</name>
<evidence type="ECO:0000256" key="8">
    <source>
        <dbReference type="ARBA" id="ARBA00023128"/>
    </source>
</evidence>
<dbReference type="InterPro" id="IPR023395">
    <property type="entry name" value="MCP_dom_sf"/>
</dbReference>
<comment type="subcellular location">
    <subcellularLocation>
        <location evidence="1">Mitochondrion inner membrane</location>
        <topology evidence="1">Multi-pass membrane protein</topology>
    </subcellularLocation>
</comment>
<keyword evidence="14" id="KW-1185">Reference proteome</keyword>
<feature type="transmembrane region" description="Helical" evidence="12">
    <location>
        <begin position="203"/>
        <end position="225"/>
    </location>
</feature>
<comment type="caution">
    <text evidence="13">The sequence shown here is derived from an EMBL/GenBank/DDBJ whole genome shotgun (WGS) entry which is preliminary data.</text>
</comment>
<protein>
    <recommendedName>
        <fullName evidence="15">Solute carrier family 25 member 35</fullName>
    </recommendedName>
</protein>
<keyword evidence="6" id="KW-0999">Mitochondrion inner membrane</keyword>
<feature type="repeat" description="Solcar" evidence="10">
    <location>
        <begin position="100"/>
        <end position="194"/>
    </location>
</feature>
<organism evidence="13 14">
    <name type="scientific">Orchesella dallaii</name>
    <dbReference type="NCBI Taxonomy" id="48710"/>
    <lineage>
        <taxon>Eukaryota</taxon>
        <taxon>Metazoa</taxon>
        <taxon>Ecdysozoa</taxon>
        <taxon>Arthropoda</taxon>
        <taxon>Hexapoda</taxon>
        <taxon>Collembola</taxon>
        <taxon>Entomobryomorpha</taxon>
        <taxon>Entomobryoidea</taxon>
        <taxon>Orchesellidae</taxon>
        <taxon>Orchesellinae</taxon>
        <taxon>Orchesella</taxon>
    </lineage>
</organism>
<evidence type="ECO:0000256" key="7">
    <source>
        <dbReference type="ARBA" id="ARBA00022989"/>
    </source>
</evidence>
<evidence type="ECO:0000256" key="12">
    <source>
        <dbReference type="SAM" id="Phobius"/>
    </source>
</evidence>
<feature type="repeat" description="Solcar" evidence="10">
    <location>
        <begin position="1"/>
        <end position="90"/>
    </location>
</feature>
<evidence type="ECO:0000256" key="10">
    <source>
        <dbReference type="PROSITE-ProRule" id="PRU00282"/>
    </source>
</evidence>
<dbReference type="PROSITE" id="PS50920">
    <property type="entry name" value="SOLCAR"/>
    <property type="match status" value="3"/>
</dbReference>
<evidence type="ECO:0000256" key="9">
    <source>
        <dbReference type="ARBA" id="ARBA00023136"/>
    </source>
</evidence>
<evidence type="ECO:0000256" key="5">
    <source>
        <dbReference type="ARBA" id="ARBA00022737"/>
    </source>
</evidence>
<evidence type="ECO:0000256" key="4">
    <source>
        <dbReference type="ARBA" id="ARBA00022692"/>
    </source>
</evidence>
<keyword evidence="4 10" id="KW-0812">Transmembrane</keyword>
<dbReference type="SUPFAM" id="SSF103506">
    <property type="entry name" value="Mitochondrial carrier"/>
    <property type="match status" value="1"/>
</dbReference>
<accession>A0ABP1Q7J0</accession>
<keyword evidence="8" id="KW-0496">Mitochondrion</keyword>
<feature type="transmembrane region" description="Helical" evidence="12">
    <location>
        <begin position="268"/>
        <end position="287"/>
    </location>
</feature>
<gene>
    <name evidence="13" type="ORF">ODALV1_LOCUS8210</name>
</gene>
<dbReference type="PANTHER" id="PTHR45928:SF1">
    <property type="entry name" value="RE38146P"/>
    <property type="match status" value="1"/>
</dbReference>
<dbReference type="Proteomes" id="UP001642540">
    <property type="component" value="Unassembled WGS sequence"/>
</dbReference>
<dbReference type="InterPro" id="IPR051508">
    <property type="entry name" value="Mito_Carrier_Antiporter"/>
</dbReference>
<reference evidence="13 14" key="1">
    <citation type="submission" date="2024-08" db="EMBL/GenBank/DDBJ databases">
        <authorList>
            <person name="Cucini C."/>
            <person name="Frati F."/>
        </authorList>
    </citation>
    <scope>NUCLEOTIDE SEQUENCE [LARGE SCALE GENOMIC DNA]</scope>
</reference>
<dbReference type="InterPro" id="IPR018108">
    <property type="entry name" value="MCP_transmembrane"/>
</dbReference>
<proteinExistence type="inferred from homology"/>
<evidence type="ECO:0008006" key="15">
    <source>
        <dbReference type="Google" id="ProtNLM"/>
    </source>
</evidence>
<evidence type="ECO:0000313" key="13">
    <source>
        <dbReference type="EMBL" id="CAL8092419.1"/>
    </source>
</evidence>
<evidence type="ECO:0000256" key="1">
    <source>
        <dbReference type="ARBA" id="ARBA00004448"/>
    </source>
</evidence>
<evidence type="ECO:0000313" key="14">
    <source>
        <dbReference type="Proteomes" id="UP001642540"/>
    </source>
</evidence>
<keyword evidence="5" id="KW-0677">Repeat</keyword>
<keyword evidence="3 11" id="KW-0813">Transport</keyword>
<keyword evidence="9 10" id="KW-0472">Membrane</keyword>
<comment type="similarity">
    <text evidence="2 11">Belongs to the mitochondrial carrier (TC 2.A.29) family.</text>
</comment>
<evidence type="ECO:0000256" key="3">
    <source>
        <dbReference type="ARBA" id="ARBA00022448"/>
    </source>
</evidence>
<dbReference type="EMBL" id="CAXLJM020000025">
    <property type="protein sequence ID" value="CAL8092419.1"/>
    <property type="molecule type" value="Genomic_DNA"/>
</dbReference>
<dbReference type="PANTHER" id="PTHR45928">
    <property type="entry name" value="RE38146P"/>
    <property type="match status" value="1"/>
</dbReference>
<dbReference type="Pfam" id="PF00153">
    <property type="entry name" value="Mito_carr"/>
    <property type="match status" value="3"/>
</dbReference>
<keyword evidence="7 12" id="KW-1133">Transmembrane helix</keyword>
<feature type="repeat" description="Solcar" evidence="10">
    <location>
        <begin position="202"/>
        <end position="293"/>
    </location>
</feature>
<dbReference type="Gene3D" id="1.50.40.10">
    <property type="entry name" value="Mitochondrial carrier domain"/>
    <property type="match status" value="1"/>
</dbReference>
<evidence type="ECO:0000256" key="2">
    <source>
        <dbReference type="ARBA" id="ARBA00006375"/>
    </source>
</evidence>
<evidence type="ECO:0000256" key="11">
    <source>
        <dbReference type="RuleBase" id="RU000488"/>
    </source>
</evidence>
<evidence type="ECO:0000256" key="6">
    <source>
        <dbReference type="ARBA" id="ARBA00022792"/>
    </source>
</evidence>